<evidence type="ECO:0000313" key="2">
    <source>
        <dbReference type="Proteomes" id="UP000230611"/>
    </source>
</evidence>
<feature type="non-terminal residue" evidence="1">
    <location>
        <position position="1"/>
    </location>
</feature>
<proteinExistence type="predicted"/>
<organism evidence="1 2">
    <name type="scientific">Candidatus Falkowbacteria bacterium CG_4_9_14_3_um_filter_38_19</name>
    <dbReference type="NCBI Taxonomy" id="1974559"/>
    <lineage>
        <taxon>Bacteria</taxon>
        <taxon>Candidatus Falkowiibacteriota</taxon>
    </lineage>
</organism>
<reference evidence="2" key="1">
    <citation type="submission" date="2017-09" db="EMBL/GenBank/DDBJ databases">
        <title>Depth-based differentiation of microbial function through sediment-hosted aquifers and enrichment of novel symbionts in the deep terrestrial subsurface.</title>
        <authorList>
            <person name="Probst A.J."/>
            <person name="Ladd B."/>
            <person name="Jarett J.K."/>
            <person name="Geller-Mcgrath D.E."/>
            <person name="Sieber C.M.K."/>
            <person name="Emerson J.B."/>
            <person name="Anantharaman K."/>
            <person name="Thomas B.C."/>
            <person name="Malmstrom R."/>
            <person name="Stieglmeier M."/>
            <person name="Klingl A."/>
            <person name="Woyke T."/>
            <person name="Ryan C.M."/>
            <person name="Banfield J.F."/>
        </authorList>
    </citation>
    <scope>NUCLEOTIDE SEQUENCE [LARGE SCALE GENOMIC DNA]</scope>
</reference>
<protein>
    <submittedName>
        <fullName evidence="1">Uncharacterized protein</fullName>
    </submittedName>
</protein>
<gene>
    <name evidence="1" type="ORF">CO116_02405</name>
</gene>
<name>A0A2M8AFG6_9BACT</name>
<accession>A0A2M8AFG6</accession>
<dbReference type="AlphaFoldDB" id="A0A2M8AFG6"/>
<dbReference type="EMBL" id="PFUO01000109">
    <property type="protein sequence ID" value="PJB16267.1"/>
    <property type="molecule type" value="Genomic_DNA"/>
</dbReference>
<evidence type="ECO:0000313" key="1">
    <source>
        <dbReference type="EMBL" id="PJB16267.1"/>
    </source>
</evidence>
<sequence length="129" mass="15183">VKFLEDKEFYERYKERVGVFLNFFTDDINNRLLALEELVGRETRGQESIRLGLKLIEIWQGLARDLVLQFFGQDDLIQHYAFAKELERARDKIDIIGLLKLFSLLKQAREFIKANVNPKLALEQVVINI</sequence>
<comment type="caution">
    <text evidence="1">The sequence shown here is derived from an EMBL/GenBank/DDBJ whole genome shotgun (WGS) entry which is preliminary data.</text>
</comment>
<dbReference type="Proteomes" id="UP000230611">
    <property type="component" value="Unassembled WGS sequence"/>
</dbReference>